<keyword evidence="2" id="KW-1185">Reference proteome</keyword>
<evidence type="ECO:0000313" key="1">
    <source>
        <dbReference type="EMBL" id="CAI6334995.1"/>
    </source>
</evidence>
<name>A0A9W4UFI0_9PLEO</name>
<organism evidence="1 2">
    <name type="scientific">Periconia digitata</name>
    <dbReference type="NCBI Taxonomy" id="1303443"/>
    <lineage>
        <taxon>Eukaryota</taxon>
        <taxon>Fungi</taxon>
        <taxon>Dikarya</taxon>
        <taxon>Ascomycota</taxon>
        <taxon>Pezizomycotina</taxon>
        <taxon>Dothideomycetes</taxon>
        <taxon>Pleosporomycetidae</taxon>
        <taxon>Pleosporales</taxon>
        <taxon>Massarineae</taxon>
        <taxon>Periconiaceae</taxon>
        <taxon>Periconia</taxon>
    </lineage>
</organism>
<comment type="caution">
    <text evidence="1">The sequence shown here is derived from an EMBL/GenBank/DDBJ whole genome shotgun (WGS) entry which is preliminary data.</text>
</comment>
<dbReference type="EMBL" id="CAOQHR010000005">
    <property type="protein sequence ID" value="CAI6334995.1"/>
    <property type="molecule type" value="Genomic_DNA"/>
</dbReference>
<dbReference type="Proteomes" id="UP001152607">
    <property type="component" value="Unassembled WGS sequence"/>
</dbReference>
<sequence length="244" mass="25398">MCKPWQPKNNKVQHIRTISEDKLYSGSLPPVPSTPSNTSRLPFREATFYKMPTLKQLCIASLFAIGILCANTTEPATTASAATLKNPLGGFTMPHGAASAATNSSGPAINATSIPSNTTSQAKSVKSTVFITLTSTTTIIPTVPDTISMNHGGGSAAVNSSSLAINATFTTSQAKPLKSTVFITLKSTTTITPTVLETSSMNQTSVAGPSMPMMTSNGTLVPESGGCHNGKTFPPIPPLLTRIR</sequence>
<gene>
    <name evidence="1" type="ORF">PDIGIT_LOCUS8070</name>
</gene>
<protein>
    <submittedName>
        <fullName evidence="1">Uncharacterized protein</fullName>
    </submittedName>
</protein>
<evidence type="ECO:0000313" key="2">
    <source>
        <dbReference type="Proteomes" id="UP001152607"/>
    </source>
</evidence>
<dbReference type="AlphaFoldDB" id="A0A9W4UFI0"/>
<reference evidence="1" key="1">
    <citation type="submission" date="2023-01" db="EMBL/GenBank/DDBJ databases">
        <authorList>
            <person name="Van Ghelder C."/>
            <person name="Rancurel C."/>
        </authorList>
    </citation>
    <scope>NUCLEOTIDE SEQUENCE</scope>
    <source>
        <strain evidence="1">CNCM I-4278</strain>
    </source>
</reference>
<accession>A0A9W4UFI0</accession>
<proteinExistence type="predicted"/>